<feature type="repeat" description="PPR" evidence="3">
    <location>
        <begin position="699"/>
        <end position="734"/>
    </location>
</feature>
<keyword evidence="2" id="KW-0677">Repeat</keyword>
<gene>
    <name evidence="5" type="ORF">PVL29_008176</name>
</gene>
<dbReference type="EMBL" id="JARBHA010000006">
    <property type="protein sequence ID" value="KAJ9699458.1"/>
    <property type="molecule type" value="Genomic_DNA"/>
</dbReference>
<dbReference type="PANTHER" id="PTHR24015:SF548">
    <property type="entry name" value="OS08G0340900 PROTEIN"/>
    <property type="match status" value="1"/>
</dbReference>
<evidence type="ECO:0000313" key="6">
    <source>
        <dbReference type="Proteomes" id="UP001168098"/>
    </source>
</evidence>
<dbReference type="InterPro" id="IPR046960">
    <property type="entry name" value="PPR_At4g14850-like_plant"/>
</dbReference>
<dbReference type="Pfam" id="PF01535">
    <property type="entry name" value="PPR"/>
    <property type="match status" value="8"/>
</dbReference>
<dbReference type="InterPro" id="IPR011990">
    <property type="entry name" value="TPR-like_helical_dom_sf"/>
</dbReference>
<evidence type="ECO:0000256" key="3">
    <source>
        <dbReference type="PROSITE-ProRule" id="PRU00708"/>
    </source>
</evidence>
<dbReference type="PROSITE" id="PS51375">
    <property type="entry name" value="PPR"/>
    <property type="match status" value="4"/>
</dbReference>
<dbReference type="GO" id="GO:0099402">
    <property type="term" value="P:plant organ development"/>
    <property type="evidence" value="ECO:0007669"/>
    <property type="project" value="UniProtKB-ARBA"/>
</dbReference>
<dbReference type="InterPro" id="IPR002885">
    <property type="entry name" value="PPR_rpt"/>
</dbReference>
<dbReference type="GO" id="GO:0008270">
    <property type="term" value="F:zinc ion binding"/>
    <property type="evidence" value="ECO:0007669"/>
    <property type="project" value="InterPro"/>
</dbReference>
<evidence type="ECO:0000259" key="4">
    <source>
        <dbReference type="Pfam" id="PF14432"/>
    </source>
</evidence>
<dbReference type="Proteomes" id="UP001168098">
    <property type="component" value="Unassembled WGS sequence"/>
</dbReference>
<sequence length="965" mass="108645">MQSLLTCPTSPFLLPPTLHSLHSQTLLQLQSNHIAQTKLKPIPQNEIHARTRLFNLYLQMYVNAGAMHEARKLFDEMPDRSLVSWTIVMSGYARHGPASEVLMMFWDMLCGSGGGLLRPDSFVFAVVLRACGMVESLSYGRGVHGLVLKQSNVVDSFVENALVSMYASCGALEDAAVVFGGIDKPDLVGWSSILSGYVKNGLEEEGLRIFCDMVSGGIEPDAFAFSMVLGPCTNLECWDFGTQVHCYIIKMDFDSCLYLENSLMDFYAKCGDLEGMRRVFSHMSEKNLVSWNTFINGYVHNFHYLEALRIFQILMEKVSQCDDFSLISILKAVTGLGHLDHGKEIHGYILRAGIETNRYVVSSLLDMYIGCIDHESLYARVEVPLKLLNYLEGGGYDEFIMTSLLKWCSLESNLESGKMFHSLIIKLDLKSDSYVLSSLIDMYSKCGIWEAAKRVFTRVEQPDTAPWSALISGHSWNGCFAEALKLFRKMQFDGIEANEFTFTSVILACLALENLRKGKELHCKILRSGYESNFSVVNTLINLYSELWQHKQALKLCSMIPDSEISWNFLIQACLGAEDYEIIHKLLWRIQVSYGNLDPVSACDIFASCSSPVLLNVGTQAHAYMTKRGLISHPTINNSLIQMYSACGKIDEAVQAFNLTPEKDTCSWTSILSARVEHGHPSEALNLISQMRWKNKPADQSTFSSVLNACAQMGLVDEAFRLFFSMKEVYGIEPLEEHYSFMVEVLGRAGMFEEVLDFINGVPTFKLGPLIWRTLLSSSRIHGNMKVAKYAAEKLLELEPSDFSANLLIEQVLLTLGEWDNALKRKTKTKSMRASSSWIEIRNRIYEFASDENPAKEVSAKLAEIEGKMEELGYVADKNHLLHNAEEEEYDGVGLHHTEMKALAFGLISLPQGMPVRVVKNVRMCGDCHSACKFMSTFLERELVVKDPYSFHHFRDGKCSCRNTW</sequence>
<dbReference type="PANTHER" id="PTHR24015">
    <property type="entry name" value="OS07G0578800 PROTEIN-RELATED"/>
    <property type="match status" value="1"/>
</dbReference>
<feature type="repeat" description="PPR" evidence="3">
    <location>
        <begin position="463"/>
        <end position="497"/>
    </location>
</feature>
<feature type="repeat" description="PPR" evidence="3">
    <location>
        <begin position="50"/>
        <end position="84"/>
    </location>
</feature>
<dbReference type="SUPFAM" id="SSF48452">
    <property type="entry name" value="TPR-like"/>
    <property type="match status" value="1"/>
</dbReference>
<dbReference type="GO" id="GO:0009451">
    <property type="term" value="P:RNA modification"/>
    <property type="evidence" value="ECO:0007669"/>
    <property type="project" value="InterPro"/>
</dbReference>
<keyword evidence="6" id="KW-1185">Reference proteome</keyword>
<organism evidence="5 6">
    <name type="scientific">Vitis rotundifolia</name>
    <name type="common">Muscadine grape</name>
    <dbReference type="NCBI Taxonomy" id="103349"/>
    <lineage>
        <taxon>Eukaryota</taxon>
        <taxon>Viridiplantae</taxon>
        <taxon>Streptophyta</taxon>
        <taxon>Embryophyta</taxon>
        <taxon>Tracheophyta</taxon>
        <taxon>Spermatophyta</taxon>
        <taxon>Magnoliopsida</taxon>
        <taxon>eudicotyledons</taxon>
        <taxon>Gunneridae</taxon>
        <taxon>Pentapetalae</taxon>
        <taxon>rosids</taxon>
        <taxon>Vitales</taxon>
        <taxon>Vitaceae</taxon>
        <taxon>Viteae</taxon>
        <taxon>Vitis</taxon>
    </lineage>
</organism>
<dbReference type="Pfam" id="PF14432">
    <property type="entry name" value="DYW_deaminase"/>
    <property type="match status" value="1"/>
</dbReference>
<dbReference type="FunFam" id="1.25.40.10:FF:000425">
    <property type="entry name" value="Pentatricopeptide repeat-containing protein At3g26540"/>
    <property type="match status" value="1"/>
</dbReference>
<dbReference type="FunFam" id="1.25.40.10:FF:000073">
    <property type="entry name" value="Pentatricopeptide repeat-containing protein chloroplastic"/>
    <property type="match status" value="1"/>
</dbReference>
<evidence type="ECO:0000256" key="2">
    <source>
        <dbReference type="ARBA" id="ARBA00022737"/>
    </source>
</evidence>
<dbReference type="AlphaFoldDB" id="A0AA39DWG4"/>
<evidence type="ECO:0000256" key="1">
    <source>
        <dbReference type="ARBA" id="ARBA00006643"/>
    </source>
</evidence>
<dbReference type="InterPro" id="IPR032867">
    <property type="entry name" value="DYW_dom"/>
</dbReference>
<dbReference type="Pfam" id="PF13041">
    <property type="entry name" value="PPR_2"/>
    <property type="match status" value="2"/>
</dbReference>
<comment type="similarity">
    <text evidence="1">Belongs to the PPR family. PCMP-H subfamily.</text>
</comment>
<dbReference type="FunFam" id="1.25.40.10:FF:003433">
    <property type="entry name" value="Os01g0357800 protein"/>
    <property type="match status" value="1"/>
</dbReference>
<dbReference type="NCBIfam" id="TIGR00756">
    <property type="entry name" value="PPR"/>
    <property type="match status" value="4"/>
</dbReference>
<feature type="domain" description="DYW" evidence="4">
    <location>
        <begin position="873"/>
        <end position="965"/>
    </location>
</feature>
<dbReference type="GO" id="GO:0003723">
    <property type="term" value="F:RNA binding"/>
    <property type="evidence" value="ECO:0007669"/>
    <property type="project" value="InterPro"/>
</dbReference>
<proteinExistence type="inferred from homology"/>
<reference evidence="5 6" key="1">
    <citation type="journal article" date="2023" name="BMC Biotechnol.">
        <title>Vitis rotundifolia cv Carlos genome sequencing.</title>
        <authorList>
            <person name="Huff M."/>
            <person name="Hulse-Kemp A."/>
            <person name="Scheffler B."/>
            <person name="Youngblood R."/>
            <person name="Simpson S."/>
            <person name="Babiker E."/>
            <person name="Staton M."/>
        </authorList>
    </citation>
    <scope>NUCLEOTIDE SEQUENCE [LARGE SCALE GENOMIC DNA]</scope>
    <source>
        <tissue evidence="5">Leaf</tissue>
    </source>
</reference>
<comment type="caution">
    <text evidence="5">The sequence shown here is derived from an EMBL/GenBank/DDBJ whole genome shotgun (WGS) entry which is preliminary data.</text>
</comment>
<dbReference type="FunFam" id="1.25.40.10:FF:000813">
    <property type="entry name" value="Pentatricopeptide repeat-containing protein"/>
    <property type="match status" value="1"/>
</dbReference>
<feature type="repeat" description="PPR" evidence="3">
    <location>
        <begin position="186"/>
        <end position="220"/>
    </location>
</feature>
<evidence type="ECO:0000313" key="5">
    <source>
        <dbReference type="EMBL" id="KAJ9699458.1"/>
    </source>
</evidence>
<dbReference type="Gene3D" id="1.25.40.10">
    <property type="entry name" value="Tetratricopeptide repeat domain"/>
    <property type="match status" value="6"/>
</dbReference>
<accession>A0AA39DWG4</accession>
<protein>
    <recommendedName>
        <fullName evidence="4">DYW domain-containing protein</fullName>
    </recommendedName>
</protein>
<dbReference type="FunFam" id="1.25.40.10:FF:000158">
    <property type="entry name" value="pentatricopeptide repeat-containing protein At2g33680"/>
    <property type="match status" value="1"/>
</dbReference>
<name>A0AA39DWG4_VITRO</name>